<dbReference type="PANTHER" id="PTHR42760:SF122">
    <property type="entry name" value="NAD(P)-BINDING PROTEIN"/>
    <property type="match status" value="1"/>
</dbReference>
<dbReference type="EMBL" id="UINC01146472">
    <property type="protein sequence ID" value="SVD37214.1"/>
    <property type="molecule type" value="Genomic_DNA"/>
</dbReference>
<evidence type="ECO:0000256" key="1">
    <source>
        <dbReference type="ARBA" id="ARBA00006484"/>
    </source>
</evidence>
<sequence length="220" mass="23091">MNIPSDMGLSGKVAIICGGGASGEGIGNGRAAAILLAKNGVKVAVVDKDFQAAEETTNIITGFGGCSYPIEADVTKEEECKMLARSAMKTYGRIDILDNNVGISHSGSVVDDTLDEWENLMKTNVTSMFLISKHVIPHMQEEGGGSIVNISSISALRPRGLTAYSASKGAIISLTRAMAIDHADDGIRVNCVAPGPMYTPMVSSGGMSKEAREQRRLSSP</sequence>
<dbReference type="GO" id="GO:0016616">
    <property type="term" value="F:oxidoreductase activity, acting on the CH-OH group of donors, NAD or NADP as acceptor"/>
    <property type="evidence" value="ECO:0007669"/>
    <property type="project" value="TreeGrafter"/>
</dbReference>
<dbReference type="InterPro" id="IPR002347">
    <property type="entry name" value="SDR_fam"/>
</dbReference>
<dbReference type="InterPro" id="IPR036291">
    <property type="entry name" value="NAD(P)-bd_dom_sf"/>
</dbReference>
<accession>A0A382USK6</accession>
<organism evidence="2">
    <name type="scientific">marine metagenome</name>
    <dbReference type="NCBI Taxonomy" id="408172"/>
    <lineage>
        <taxon>unclassified sequences</taxon>
        <taxon>metagenomes</taxon>
        <taxon>ecological metagenomes</taxon>
    </lineage>
</organism>
<dbReference type="GO" id="GO:0006633">
    <property type="term" value="P:fatty acid biosynthetic process"/>
    <property type="evidence" value="ECO:0007669"/>
    <property type="project" value="TreeGrafter"/>
</dbReference>
<dbReference type="PANTHER" id="PTHR42760">
    <property type="entry name" value="SHORT-CHAIN DEHYDROGENASES/REDUCTASES FAMILY MEMBER"/>
    <property type="match status" value="1"/>
</dbReference>
<dbReference type="AlphaFoldDB" id="A0A382USK6"/>
<name>A0A382USK6_9ZZZZ</name>
<gene>
    <name evidence="2" type="ORF">METZ01_LOCUS390068</name>
</gene>
<comment type="similarity">
    <text evidence="1">Belongs to the short-chain dehydrogenases/reductases (SDR) family.</text>
</comment>
<dbReference type="PROSITE" id="PS00061">
    <property type="entry name" value="ADH_SHORT"/>
    <property type="match status" value="1"/>
</dbReference>
<dbReference type="PRINTS" id="PR00080">
    <property type="entry name" value="SDRFAMILY"/>
</dbReference>
<dbReference type="FunFam" id="3.40.50.720:FF:000084">
    <property type="entry name" value="Short-chain dehydrogenase reductase"/>
    <property type="match status" value="1"/>
</dbReference>
<dbReference type="Gene3D" id="3.40.50.720">
    <property type="entry name" value="NAD(P)-binding Rossmann-like Domain"/>
    <property type="match status" value="1"/>
</dbReference>
<proteinExistence type="inferred from homology"/>
<dbReference type="Pfam" id="PF00106">
    <property type="entry name" value="adh_short"/>
    <property type="match status" value="1"/>
</dbReference>
<dbReference type="GO" id="GO:0048038">
    <property type="term" value="F:quinone binding"/>
    <property type="evidence" value="ECO:0007669"/>
    <property type="project" value="TreeGrafter"/>
</dbReference>
<dbReference type="PRINTS" id="PR00081">
    <property type="entry name" value="GDHRDH"/>
</dbReference>
<reference evidence="2" key="1">
    <citation type="submission" date="2018-05" db="EMBL/GenBank/DDBJ databases">
        <authorList>
            <person name="Lanie J.A."/>
            <person name="Ng W.-L."/>
            <person name="Kazmierczak K.M."/>
            <person name="Andrzejewski T.M."/>
            <person name="Davidsen T.M."/>
            <person name="Wayne K.J."/>
            <person name="Tettelin H."/>
            <person name="Glass J.I."/>
            <person name="Rusch D."/>
            <person name="Podicherti R."/>
            <person name="Tsui H.-C.T."/>
            <person name="Winkler M.E."/>
        </authorList>
    </citation>
    <scope>NUCLEOTIDE SEQUENCE</scope>
</reference>
<feature type="non-terminal residue" evidence="2">
    <location>
        <position position="220"/>
    </location>
</feature>
<dbReference type="InterPro" id="IPR020904">
    <property type="entry name" value="Sc_DH/Rdtase_CS"/>
</dbReference>
<dbReference type="SUPFAM" id="SSF51735">
    <property type="entry name" value="NAD(P)-binding Rossmann-fold domains"/>
    <property type="match status" value="1"/>
</dbReference>
<protein>
    <submittedName>
        <fullName evidence="2">Uncharacterized protein</fullName>
    </submittedName>
</protein>
<evidence type="ECO:0000313" key="2">
    <source>
        <dbReference type="EMBL" id="SVD37214.1"/>
    </source>
</evidence>
<dbReference type="CDD" id="cd05233">
    <property type="entry name" value="SDR_c"/>
    <property type="match status" value="1"/>
</dbReference>